<dbReference type="Pfam" id="PF00440">
    <property type="entry name" value="TetR_N"/>
    <property type="match status" value="1"/>
</dbReference>
<dbReference type="InterPro" id="IPR050109">
    <property type="entry name" value="HTH-type_TetR-like_transc_reg"/>
</dbReference>
<accession>A0A8J3PN08</accession>
<dbReference type="GO" id="GO:0003700">
    <property type="term" value="F:DNA-binding transcription factor activity"/>
    <property type="evidence" value="ECO:0007669"/>
    <property type="project" value="TreeGrafter"/>
</dbReference>
<dbReference type="SUPFAM" id="SSF46689">
    <property type="entry name" value="Homeodomain-like"/>
    <property type="match status" value="1"/>
</dbReference>
<dbReference type="InterPro" id="IPR001647">
    <property type="entry name" value="HTH_TetR"/>
</dbReference>
<feature type="DNA-binding region" description="H-T-H motif" evidence="2">
    <location>
        <begin position="34"/>
        <end position="53"/>
    </location>
</feature>
<dbReference type="Proteomes" id="UP000653674">
    <property type="component" value="Unassembled WGS sequence"/>
</dbReference>
<sequence length="230" mass="25678">MPTATWERLPEARRSAIVRAAEEEFAAHGFSGGSLNVIARSANVAKGSLFQYFRDKADLYAYLSERASLRIREDMEVRIRDLDWAQGFFPTMRELMVVWEEYFHTHPLERAMTAAVNLEPDGSARHAVRRVANEHYLAVLRPMLLAAKERGDLRPDADVEAFLAMLLLLLPHLALAAHNPGLDPVLGLDSASPQDRVKAIDRLMAVFQSAFGATALTSSRGEPVERGLQR</sequence>
<dbReference type="Gene3D" id="1.10.357.10">
    <property type="entry name" value="Tetracycline Repressor, domain 2"/>
    <property type="match status" value="1"/>
</dbReference>
<dbReference type="PROSITE" id="PS50977">
    <property type="entry name" value="HTH_TETR_2"/>
    <property type="match status" value="1"/>
</dbReference>
<dbReference type="InterPro" id="IPR036271">
    <property type="entry name" value="Tet_transcr_reg_TetR-rel_C_sf"/>
</dbReference>
<evidence type="ECO:0000313" key="5">
    <source>
        <dbReference type="Proteomes" id="UP000653674"/>
    </source>
</evidence>
<dbReference type="GO" id="GO:0000976">
    <property type="term" value="F:transcription cis-regulatory region binding"/>
    <property type="evidence" value="ECO:0007669"/>
    <property type="project" value="TreeGrafter"/>
</dbReference>
<dbReference type="EMBL" id="BONU01000044">
    <property type="protein sequence ID" value="GIG76111.1"/>
    <property type="molecule type" value="Genomic_DNA"/>
</dbReference>
<dbReference type="SUPFAM" id="SSF48498">
    <property type="entry name" value="Tetracyclin repressor-like, C-terminal domain"/>
    <property type="match status" value="1"/>
</dbReference>
<gene>
    <name evidence="4" type="ORF">Pfl04_45150</name>
</gene>
<keyword evidence="1 2" id="KW-0238">DNA-binding</keyword>
<name>A0A8J3PN08_9ACTN</name>
<dbReference type="PROSITE" id="PS01081">
    <property type="entry name" value="HTH_TETR_1"/>
    <property type="match status" value="1"/>
</dbReference>
<dbReference type="PANTHER" id="PTHR30055:SF226">
    <property type="entry name" value="HTH-TYPE TRANSCRIPTIONAL REGULATOR PKSA"/>
    <property type="match status" value="1"/>
</dbReference>
<reference evidence="4" key="1">
    <citation type="submission" date="2021-01" db="EMBL/GenBank/DDBJ databases">
        <title>Whole genome shotgun sequence of Planosporangium flavigriseum NBRC 105377.</title>
        <authorList>
            <person name="Komaki H."/>
            <person name="Tamura T."/>
        </authorList>
    </citation>
    <scope>NUCLEOTIDE SEQUENCE</scope>
    <source>
        <strain evidence="4">NBRC 105377</strain>
    </source>
</reference>
<dbReference type="PRINTS" id="PR00455">
    <property type="entry name" value="HTHTETR"/>
</dbReference>
<dbReference type="PANTHER" id="PTHR30055">
    <property type="entry name" value="HTH-TYPE TRANSCRIPTIONAL REGULATOR RUTR"/>
    <property type="match status" value="1"/>
</dbReference>
<organism evidence="4 5">
    <name type="scientific">Planosporangium flavigriseum</name>
    <dbReference type="NCBI Taxonomy" id="373681"/>
    <lineage>
        <taxon>Bacteria</taxon>
        <taxon>Bacillati</taxon>
        <taxon>Actinomycetota</taxon>
        <taxon>Actinomycetes</taxon>
        <taxon>Micromonosporales</taxon>
        <taxon>Micromonosporaceae</taxon>
        <taxon>Planosporangium</taxon>
    </lineage>
</organism>
<dbReference type="AlphaFoldDB" id="A0A8J3PN08"/>
<evidence type="ECO:0000256" key="1">
    <source>
        <dbReference type="ARBA" id="ARBA00023125"/>
    </source>
</evidence>
<feature type="domain" description="HTH tetR-type" evidence="3">
    <location>
        <begin position="11"/>
        <end position="71"/>
    </location>
</feature>
<evidence type="ECO:0000259" key="3">
    <source>
        <dbReference type="PROSITE" id="PS50977"/>
    </source>
</evidence>
<evidence type="ECO:0000256" key="2">
    <source>
        <dbReference type="PROSITE-ProRule" id="PRU00335"/>
    </source>
</evidence>
<dbReference type="InterPro" id="IPR023772">
    <property type="entry name" value="DNA-bd_HTH_TetR-type_CS"/>
</dbReference>
<dbReference type="InterPro" id="IPR009057">
    <property type="entry name" value="Homeodomain-like_sf"/>
</dbReference>
<proteinExistence type="predicted"/>
<dbReference type="RefSeq" id="WP_168077847.1">
    <property type="nucleotide sequence ID" value="NZ_BAAAQJ010000030.1"/>
</dbReference>
<keyword evidence="5" id="KW-1185">Reference proteome</keyword>
<comment type="caution">
    <text evidence="4">The sequence shown here is derived from an EMBL/GenBank/DDBJ whole genome shotgun (WGS) entry which is preliminary data.</text>
</comment>
<protein>
    <submittedName>
        <fullName evidence="4">TetR family transcriptional regulator</fullName>
    </submittedName>
</protein>
<evidence type="ECO:0000313" key="4">
    <source>
        <dbReference type="EMBL" id="GIG76111.1"/>
    </source>
</evidence>